<dbReference type="RefSeq" id="WP_394820933.1">
    <property type="nucleotide sequence ID" value="NZ_CP089984.1"/>
</dbReference>
<evidence type="ECO:0000256" key="2">
    <source>
        <dbReference type="SAM" id="SignalP"/>
    </source>
</evidence>
<keyword evidence="2" id="KW-0732">Signal</keyword>
<keyword evidence="4" id="KW-1185">Reference proteome</keyword>
<evidence type="ECO:0000313" key="3">
    <source>
        <dbReference type="EMBL" id="WXB11317.1"/>
    </source>
</evidence>
<accession>A0ABZ2LK42</accession>
<dbReference type="Proteomes" id="UP001370348">
    <property type="component" value="Chromosome"/>
</dbReference>
<dbReference type="EMBL" id="CP089984">
    <property type="protein sequence ID" value="WXB11317.1"/>
    <property type="molecule type" value="Genomic_DNA"/>
</dbReference>
<dbReference type="Gene3D" id="1.25.40.10">
    <property type="entry name" value="Tetratricopeptide repeat domain"/>
    <property type="match status" value="1"/>
</dbReference>
<feature type="chain" id="PRO_5045073783" description="Outer membrane lipoprotein BamD-like domain-containing protein" evidence="2">
    <location>
        <begin position="18"/>
        <end position="102"/>
    </location>
</feature>
<evidence type="ECO:0000313" key="4">
    <source>
        <dbReference type="Proteomes" id="UP001370348"/>
    </source>
</evidence>
<sequence length="102" mass="10948">MLRAALLSVTLSSFALAPFQCAHKPDPNLRREDTAGDALWALAENFRARHNDLAARETLAYLVEKYPSSRYTSAAKEELARLDGPSAPSAATHASDASAPPP</sequence>
<feature type="signal peptide" evidence="2">
    <location>
        <begin position="1"/>
        <end position="17"/>
    </location>
</feature>
<reference evidence="3 4" key="1">
    <citation type="submission" date="2021-12" db="EMBL/GenBank/DDBJ databases">
        <title>Discovery of the Pendulisporaceae a myxobacterial family with distinct sporulation behavior and unique specialized metabolism.</title>
        <authorList>
            <person name="Garcia R."/>
            <person name="Popoff A."/>
            <person name="Bader C.D."/>
            <person name="Loehr J."/>
            <person name="Walesch S."/>
            <person name="Walt C."/>
            <person name="Boldt J."/>
            <person name="Bunk B."/>
            <person name="Haeckl F.J.F.P.J."/>
            <person name="Gunesch A.P."/>
            <person name="Birkelbach J."/>
            <person name="Nuebel U."/>
            <person name="Pietschmann T."/>
            <person name="Bach T."/>
            <person name="Mueller R."/>
        </authorList>
    </citation>
    <scope>NUCLEOTIDE SEQUENCE [LARGE SCALE GENOMIC DNA]</scope>
    <source>
        <strain evidence="3 4">MSr11954</strain>
    </source>
</reference>
<gene>
    <name evidence="3" type="ORF">LZC94_26020</name>
</gene>
<proteinExistence type="predicted"/>
<organism evidence="3 4">
    <name type="scientific">Pendulispora albinea</name>
    <dbReference type="NCBI Taxonomy" id="2741071"/>
    <lineage>
        <taxon>Bacteria</taxon>
        <taxon>Pseudomonadati</taxon>
        <taxon>Myxococcota</taxon>
        <taxon>Myxococcia</taxon>
        <taxon>Myxococcales</taxon>
        <taxon>Sorangiineae</taxon>
        <taxon>Pendulisporaceae</taxon>
        <taxon>Pendulispora</taxon>
    </lineage>
</organism>
<name>A0ABZ2LK42_9BACT</name>
<evidence type="ECO:0000256" key="1">
    <source>
        <dbReference type="SAM" id="MobiDB-lite"/>
    </source>
</evidence>
<protein>
    <recommendedName>
        <fullName evidence="5">Outer membrane lipoprotein BamD-like domain-containing protein</fullName>
    </recommendedName>
</protein>
<dbReference type="InterPro" id="IPR011990">
    <property type="entry name" value="TPR-like_helical_dom_sf"/>
</dbReference>
<evidence type="ECO:0008006" key="5">
    <source>
        <dbReference type="Google" id="ProtNLM"/>
    </source>
</evidence>
<feature type="region of interest" description="Disordered" evidence="1">
    <location>
        <begin position="74"/>
        <end position="102"/>
    </location>
</feature>